<organism evidence="1">
    <name type="scientific">Salmonella phage PMBT29</name>
    <dbReference type="NCBI Taxonomy" id="3137286"/>
    <lineage>
        <taxon>Viruses</taxon>
    </lineage>
</organism>
<evidence type="ECO:0000313" key="1">
    <source>
        <dbReference type="EMBL" id="XCD29827.1"/>
    </source>
</evidence>
<dbReference type="EMBL" id="PP554579">
    <property type="protein sequence ID" value="XCD29827.1"/>
    <property type="molecule type" value="Genomic_DNA"/>
</dbReference>
<protein>
    <submittedName>
        <fullName evidence="1">Uncharacterized protein</fullName>
    </submittedName>
</protein>
<name>A0AAU8BUF5_9VIRU</name>
<sequence length="31" mass="3335">MRWGNIKVKPSPVALVASPCFALYCTAARLA</sequence>
<reference evidence="1" key="1">
    <citation type="submission" date="2024-03" db="EMBL/GenBank/DDBJ databases">
        <title>This phage originates from the Bacteriophage catalogue of the Bacteriophage Competence Centre, Department of Microbiology und Biotechnology, Max Rubner-Institut, Kiel, Germany.</title>
        <authorList>
            <person name="Sprotte S."/>
            <person name="Brinks E."/>
        </authorList>
    </citation>
    <scope>NUCLEOTIDE SEQUENCE</scope>
</reference>
<proteinExistence type="predicted"/>
<accession>A0AAU8BUF5</accession>